<keyword evidence="1" id="KW-0732">Signal</keyword>
<name>A0A0L8AN64_9BACT</name>
<dbReference type="EMBL" id="JSVA01000004">
    <property type="protein sequence ID" value="KOF03913.1"/>
    <property type="molecule type" value="Genomic_DNA"/>
</dbReference>
<dbReference type="PROSITE" id="PS51257">
    <property type="entry name" value="PROKAR_LIPOPROTEIN"/>
    <property type="match status" value="1"/>
</dbReference>
<comment type="caution">
    <text evidence="2">The sequence shown here is derived from an EMBL/GenBank/DDBJ whole genome shotgun (WGS) entry which is preliminary data.</text>
</comment>
<feature type="signal peptide" evidence="1">
    <location>
        <begin position="1"/>
        <end position="18"/>
    </location>
</feature>
<proteinExistence type="predicted"/>
<reference evidence="3" key="1">
    <citation type="submission" date="2014-11" db="EMBL/GenBank/DDBJ databases">
        <title>Genome sequencing of Roseivirga sp. D-25.</title>
        <authorList>
            <person name="Selvaratnam C."/>
            <person name="Thevarajoo S."/>
            <person name="Goh K.M."/>
            <person name="Eee R."/>
            <person name="Chan K.-G."/>
            <person name="Chong C.S."/>
        </authorList>
    </citation>
    <scope>NUCLEOTIDE SEQUENCE [LARGE SCALE GENOMIC DNA]</scope>
    <source>
        <strain evidence="3">D-25</strain>
    </source>
</reference>
<keyword evidence="3" id="KW-1185">Reference proteome</keyword>
<evidence type="ECO:0000313" key="2">
    <source>
        <dbReference type="EMBL" id="KOF03913.1"/>
    </source>
</evidence>
<dbReference type="OrthoDB" id="129527at2"/>
<dbReference type="RefSeq" id="WP_053222130.1">
    <property type="nucleotide sequence ID" value="NZ_JSVA01000004.1"/>
</dbReference>
<feature type="chain" id="PRO_5005580313" description="DUF4920 domain-containing protein" evidence="1">
    <location>
        <begin position="19"/>
        <end position="167"/>
    </location>
</feature>
<dbReference type="Proteomes" id="UP000036908">
    <property type="component" value="Unassembled WGS sequence"/>
</dbReference>
<dbReference type="AlphaFoldDB" id="A0A0L8AN64"/>
<accession>A0A0L8AN64</accession>
<dbReference type="PATRIC" id="fig|1566026.4.peg.2275"/>
<gene>
    <name evidence="2" type="ORF">OB69_02560</name>
</gene>
<protein>
    <recommendedName>
        <fullName evidence="4">DUF4920 domain-containing protein</fullName>
    </recommendedName>
</protein>
<sequence>MKKISILLLIALFVFSCAGKKEEVKWDESIVVGYYGEKINNENIISVEEMMNQLNESDSIMVKVEGEITSTCAMKGCWMNLVLPSGEEMRVTFKDYAFFVPKEGMEGNRAIIEGKVKRVMTDVATLKHYAEDAGKSVEEIAAITEDKNELAFEASGVIILNSDEKSL</sequence>
<evidence type="ECO:0008006" key="4">
    <source>
        <dbReference type="Google" id="ProtNLM"/>
    </source>
</evidence>
<organism evidence="2 3">
    <name type="scientific">Roseivirga seohaensis subsp. aquiponti</name>
    <dbReference type="NCBI Taxonomy" id="1566026"/>
    <lineage>
        <taxon>Bacteria</taxon>
        <taxon>Pseudomonadati</taxon>
        <taxon>Bacteroidota</taxon>
        <taxon>Cytophagia</taxon>
        <taxon>Cytophagales</taxon>
        <taxon>Roseivirgaceae</taxon>
        <taxon>Roseivirga</taxon>
    </lineage>
</organism>
<dbReference type="Pfam" id="PF16267">
    <property type="entry name" value="DUF4920"/>
    <property type="match status" value="1"/>
</dbReference>
<evidence type="ECO:0000256" key="1">
    <source>
        <dbReference type="SAM" id="SignalP"/>
    </source>
</evidence>
<dbReference type="InterPro" id="IPR032577">
    <property type="entry name" value="DUF4920"/>
</dbReference>
<evidence type="ECO:0000313" key="3">
    <source>
        <dbReference type="Proteomes" id="UP000036908"/>
    </source>
</evidence>